<proteinExistence type="predicted"/>
<sequence>MTLRIGLVRGGLRDLGQFGVTVFALDNANEAVAHAAANGGPFRMTVIAP</sequence>
<evidence type="ECO:0000313" key="1">
    <source>
        <dbReference type="EMBL" id="MEN2468985.1"/>
    </source>
</evidence>
<dbReference type="Proteomes" id="UP001466933">
    <property type="component" value="Unassembled WGS sequence"/>
</dbReference>
<dbReference type="EMBL" id="JBCPYA010000001">
    <property type="protein sequence ID" value="MEN2468985.1"/>
    <property type="molecule type" value="Genomic_DNA"/>
</dbReference>
<organism evidence="1 2">
    <name type="scientific">Burkholderia theae</name>
    <dbReference type="NCBI Taxonomy" id="3143496"/>
    <lineage>
        <taxon>Bacteria</taxon>
        <taxon>Pseudomonadati</taxon>
        <taxon>Pseudomonadota</taxon>
        <taxon>Betaproteobacteria</taxon>
        <taxon>Burkholderiales</taxon>
        <taxon>Burkholderiaceae</taxon>
        <taxon>Burkholderia</taxon>
    </lineage>
</organism>
<reference evidence="1 2" key="1">
    <citation type="submission" date="2024-05" db="EMBL/GenBank/DDBJ databases">
        <title>Burkholderia sp. Nov. a novel bacteria isolated from rhizosphere soil of Camellia sinensis.</title>
        <authorList>
            <person name="Dong Y."/>
        </authorList>
    </citation>
    <scope>NUCLEOTIDE SEQUENCE [LARGE SCALE GENOMIC DNA]</scope>
    <source>
        <strain evidence="1 2">GS2Y</strain>
    </source>
</reference>
<accession>A0ABU9WDP9</accession>
<gene>
    <name evidence="1" type="ORF">VOI36_03695</name>
</gene>
<protein>
    <submittedName>
        <fullName evidence="1">Uncharacterized protein</fullName>
    </submittedName>
</protein>
<keyword evidence="2" id="KW-1185">Reference proteome</keyword>
<comment type="caution">
    <text evidence="1">The sequence shown here is derived from an EMBL/GenBank/DDBJ whole genome shotgun (WGS) entry which is preliminary data.</text>
</comment>
<evidence type="ECO:0000313" key="2">
    <source>
        <dbReference type="Proteomes" id="UP001466933"/>
    </source>
</evidence>
<name>A0ABU9WDP9_9BURK</name>